<accession>A0ABD0Y2Q1</accession>
<dbReference type="Proteomes" id="UP001558652">
    <property type="component" value="Unassembled WGS sequence"/>
</dbReference>
<protein>
    <submittedName>
        <fullName evidence="1">Uncharacterized protein</fullName>
    </submittedName>
</protein>
<dbReference type="EMBL" id="JBFDAA010000016">
    <property type="protein sequence ID" value="KAL1117492.1"/>
    <property type="molecule type" value="Genomic_DNA"/>
</dbReference>
<sequence>MASKRRNMFHKNKTQETTEKGRDFLKMLQRLRLDVIWFHDRAPKVRDLKLVFPTGETEPARSATSVLEPGTKLQPPCVTTCSSYCLHAIALLRHLSGRVILSRYPHSVITFTAYRLQRQARMTRPRMTYPSARAVPALSRYSNF</sequence>
<reference evidence="1 2" key="1">
    <citation type="submission" date="2024-07" db="EMBL/GenBank/DDBJ databases">
        <title>Chromosome-level genome assembly of the water stick insect Ranatra chinensis (Heteroptera: Nepidae).</title>
        <authorList>
            <person name="Liu X."/>
        </authorList>
    </citation>
    <scope>NUCLEOTIDE SEQUENCE [LARGE SCALE GENOMIC DNA]</scope>
    <source>
        <strain evidence="1">Cailab_2021Rc</strain>
        <tissue evidence="1">Muscle</tissue>
    </source>
</reference>
<keyword evidence="2" id="KW-1185">Reference proteome</keyword>
<dbReference type="AlphaFoldDB" id="A0ABD0Y2Q1"/>
<gene>
    <name evidence="1" type="ORF">AAG570_004815</name>
</gene>
<proteinExistence type="predicted"/>
<evidence type="ECO:0000313" key="2">
    <source>
        <dbReference type="Proteomes" id="UP001558652"/>
    </source>
</evidence>
<name>A0ABD0Y2Q1_9HEMI</name>
<organism evidence="1 2">
    <name type="scientific">Ranatra chinensis</name>
    <dbReference type="NCBI Taxonomy" id="642074"/>
    <lineage>
        <taxon>Eukaryota</taxon>
        <taxon>Metazoa</taxon>
        <taxon>Ecdysozoa</taxon>
        <taxon>Arthropoda</taxon>
        <taxon>Hexapoda</taxon>
        <taxon>Insecta</taxon>
        <taxon>Pterygota</taxon>
        <taxon>Neoptera</taxon>
        <taxon>Paraneoptera</taxon>
        <taxon>Hemiptera</taxon>
        <taxon>Heteroptera</taxon>
        <taxon>Panheteroptera</taxon>
        <taxon>Nepomorpha</taxon>
        <taxon>Nepidae</taxon>
        <taxon>Ranatrinae</taxon>
        <taxon>Ranatra</taxon>
    </lineage>
</organism>
<evidence type="ECO:0000313" key="1">
    <source>
        <dbReference type="EMBL" id="KAL1117492.1"/>
    </source>
</evidence>
<comment type="caution">
    <text evidence="1">The sequence shown here is derived from an EMBL/GenBank/DDBJ whole genome shotgun (WGS) entry which is preliminary data.</text>
</comment>